<gene>
    <name evidence="3" type="ORF">ABL78_5275</name>
</gene>
<dbReference type="PROSITE" id="PS50088">
    <property type="entry name" value="ANK_REPEAT"/>
    <property type="match status" value="1"/>
</dbReference>
<feature type="compositionally biased region" description="Low complexity" evidence="2">
    <location>
        <begin position="1439"/>
        <end position="1450"/>
    </location>
</feature>
<feature type="region of interest" description="Disordered" evidence="2">
    <location>
        <begin position="210"/>
        <end position="261"/>
    </location>
</feature>
<sequence>MHDVTPLVPLLEAAKACLVSTPWERGAESQQRHTNKVRALVEPTATAVLCQLLDVRRLHKLLSTAVDRHQQRREEEEGATSSPAHPSSARSFRARGKQNSGKEREQRTGGPARRDGGNSTETACLPAEAQALHCTLQHYLAVLSNGNSNVQTLCAVHGIQRKTDCCAHDIDSLVTALSYMDVVDVLFALILCISAALCWQQKRHQQSPLSQGVAADSNGSGKSTGIVSSSRDTSELTQRTSADATRRSSEQHSTRALSTPRIVPPDSVYAAIRKYYCVDDDLGELKTSSRTTAASEDEGLRGTLRRLLPLFEARLPMTELWREPSLLAALDVAARGMWQAQNCVHAAVPSSRSPAQRCPLCYAAALNNELAVEAMVQLNQYYMIYHGEQDEQSPPGGGGQPLEEHIQQPSHSKVEMQARWLVAACRIAIWNGNRAALLRLTAASPPPWISEATSSLSLRLSSSFWWAKEAACVLWLLWTRWWQAEMQLALSKEEEKRGVPSSSVEALVGRDASQRLRSAQLFLEVVFASSVGSAKRAFSFGVDNSEGGQRTKAEHDKRGTSTATPAAPDKRQAVLLWLLSLPLPIVSHRRSTHNRTASPHPAPLAESEVTGTVLHWMCATNEVVLLRLFLLYCSMHDPPLVLASVESPQQPTASAGPPHARKHDLTTAAAKDDHALAEKHCGLLASASPLQDTPHVVQLREMANHSDTCIGAASASPLTVEPAAMDARLAHCCPRLRRLLRLGDTLSRTALDVACQHGHLQCVRILLECGLSPNSLSLTAWRTYAPTVSLRLLRLLYDPSVLDGAAGSTHPTRSSSGRESNTPRVSLADQLRLTCCPAAAARTLAQLAHRLWTEKVQQLSCPTMSTEHAERGALAVESFEAWYNAYLQCQAAQDRVLRPALAALAYDAHEPLARLVVLAVLVRKLEMWLTNVPPFIRRGVSSATKWSGTESGLQSRNCIVVSSALLRELRLQHTVALRLYTQLTCPLGRSILHAAVGMRSALSEAVELREERAAALLLASAHATSPKTPPQDAGVTGRDVTQERRLESAATAQKCSGVALEASATSPPQCSQLPPSEAARARRELQAFYTNVLASMQRLDAQLAAEQRGVTADMSEAQRNNEGDLVLERGESVSTGAAAVLQGRPFNIRARRDIIDTSESDDQGAADTPAYLFVVIPSALALQRARWNANRHRIPSSNGSSPSYEVVEPTLWCSPCTPRAVWVQLPRHLHLDRLLREHDGGGYGVVSQDMPLVAAVQRGDVIAFRHVKPTNGSAPPQFVAQAIFSEPRTLPYLVLAPARHGAPPYVPPPASLVLPFAPPSQSGGDASLPSPSCLGKAHQQHQQLRRATSITLHACCLPSLYVEGRTAERQQQEVRQQHPLDWLQVRPKTATTDNRKSDAESGAQADSDILAVLRTNEIFLLRWSRIVWADTQPCWLASTADASSGSSTKGGRQGGQLSSIAEGTAIPSGGNRSTVSLLNLFSADEDEEDNADEVARSFQRSVAGEKRVLAVRPASAHGHAAASAADSNQIAAMWRSRADASAGAAEVDVVVDVSL</sequence>
<accession>A0A0N1PBH9</accession>
<dbReference type="Proteomes" id="UP000038009">
    <property type="component" value="Unassembled WGS sequence"/>
</dbReference>
<keyword evidence="1" id="KW-0040">ANK repeat</keyword>
<comment type="caution">
    <text evidence="3">The sequence shown here is derived from an EMBL/GenBank/DDBJ whole genome shotgun (WGS) entry which is preliminary data.</text>
</comment>
<feature type="region of interest" description="Disordered" evidence="2">
    <location>
        <begin position="545"/>
        <end position="566"/>
    </location>
</feature>
<evidence type="ECO:0000256" key="1">
    <source>
        <dbReference type="PROSITE-ProRule" id="PRU00023"/>
    </source>
</evidence>
<organism evidence="3 4">
    <name type="scientific">Leptomonas seymouri</name>
    <dbReference type="NCBI Taxonomy" id="5684"/>
    <lineage>
        <taxon>Eukaryota</taxon>
        <taxon>Discoba</taxon>
        <taxon>Euglenozoa</taxon>
        <taxon>Kinetoplastea</taxon>
        <taxon>Metakinetoplastina</taxon>
        <taxon>Trypanosomatida</taxon>
        <taxon>Trypanosomatidae</taxon>
        <taxon>Leishmaniinae</taxon>
        <taxon>Leptomonas</taxon>
    </lineage>
</organism>
<feature type="region of interest" description="Disordered" evidence="2">
    <location>
        <begin position="1371"/>
        <end position="1404"/>
    </location>
</feature>
<feature type="compositionally biased region" description="Polar residues" evidence="2">
    <location>
        <begin position="79"/>
        <end position="90"/>
    </location>
</feature>
<dbReference type="Gene3D" id="1.25.40.20">
    <property type="entry name" value="Ankyrin repeat-containing domain"/>
    <property type="match status" value="1"/>
</dbReference>
<dbReference type="OMA" id="SITLHAC"/>
<dbReference type="InterPro" id="IPR002110">
    <property type="entry name" value="Ankyrin_rpt"/>
</dbReference>
<feature type="compositionally biased region" description="Basic and acidic residues" evidence="2">
    <location>
        <begin position="100"/>
        <end position="116"/>
    </location>
</feature>
<feature type="region of interest" description="Disordered" evidence="2">
    <location>
        <begin position="1439"/>
        <end position="1468"/>
    </location>
</feature>
<dbReference type="InterPro" id="IPR036770">
    <property type="entry name" value="Ankyrin_rpt-contain_sf"/>
</dbReference>
<feature type="compositionally biased region" description="Basic and acidic residues" evidence="2">
    <location>
        <begin position="549"/>
        <end position="559"/>
    </location>
</feature>
<feature type="repeat" description="ANK" evidence="1">
    <location>
        <begin position="746"/>
        <end position="778"/>
    </location>
</feature>
<evidence type="ECO:0000256" key="2">
    <source>
        <dbReference type="SAM" id="MobiDB-lite"/>
    </source>
</evidence>
<dbReference type="SMART" id="SM00248">
    <property type="entry name" value="ANK"/>
    <property type="match status" value="1"/>
</dbReference>
<reference evidence="3 4" key="1">
    <citation type="journal article" date="2015" name="PLoS Pathog.">
        <title>Leptomonas seymouri: Adaptations to the Dixenous Life Cycle Analyzed by Genome Sequencing, Transcriptome Profiling and Co-infection with Leishmania donovani.</title>
        <authorList>
            <person name="Kraeva N."/>
            <person name="Butenko A."/>
            <person name="Hlavacova J."/>
            <person name="Kostygov A."/>
            <person name="Myskova J."/>
            <person name="Grybchuk D."/>
            <person name="Lestinova T."/>
            <person name="Votypka J."/>
            <person name="Volf P."/>
            <person name="Opperdoes F."/>
            <person name="Flegontov P."/>
            <person name="Lukes J."/>
            <person name="Yurchenko V."/>
        </authorList>
    </citation>
    <scope>NUCLEOTIDE SEQUENCE [LARGE SCALE GENOMIC DNA]</scope>
    <source>
        <strain evidence="3 4">ATCC 30220</strain>
    </source>
</reference>
<name>A0A0N1PBH9_LEPSE</name>
<feature type="compositionally biased region" description="Polar residues" evidence="2">
    <location>
        <begin position="217"/>
        <end position="243"/>
    </location>
</feature>
<evidence type="ECO:0000313" key="4">
    <source>
        <dbReference type="Proteomes" id="UP000038009"/>
    </source>
</evidence>
<dbReference type="VEuPathDB" id="TriTrypDB:Lsey_0173_0030"/>
<feature type="compositionally biased region" description="Basic and acidic residues" evidence="2">
    <location>
        <begin position="244"/>
        <end position="253"/>
    </location>
</feature>
<evidence type="ECO:0000313" key="3">
    <source>
        <dbReference type="EMBL" id="KPI85654.1"/>
    </source>
</evidence>
<protein>
    <submittedName>
        <fullName evidence="3">Uncharacterized protein</fullName>
    </submittedName>
</protein>
<keyword evidence="4" id="KW-1185">Reference proteome</keyword>
<dbReference type="SUPFAM" id="SSF48403">
    <property type="entry name" value="Ankyrin repeat"/>
    <property type="match status" value="1"/>
</dbReference>
<feature type="region of interest" description="Disordered" evidence="2">
    <location>
        <begin position="68"/>
        <end position="121"/>
    </location>
</feature>
<proteinExistence type="predicted"/>
<dbReference type="OrthoDB" id="262489at2759"/>
<dbReference type="EMBL" id="LJSK01000173">
    <property type="protein sequence ID" value="KPI85654.1"/>
    <property type="molecule type" value="Genomic_DNA"/>
</dbReference>